<comment type="caution">
    <text evidence="1">The sequence shown here is derived from an EMBL/GenBank/DDBJ whole genome shotgun (WGS) entry which is preliminary data.</text>
</comment>
<gene>
    <name evidence="1" type="ORF">Bca52824_029647</name>
</gene>
<dbReference type="OrthoDB" id="1434354at2759"/>
<dbReference type="Proteomes" id="UP000886595">
    <property type="component" value="Unassembled WGS sequence"/>
</dbReference>
<dbReference type="AlphaFoldDB" id="A0A8X7VEM0"/>
<sequence length="98" mass="11176">MSCPRPCFATGFEIYLSSDDKKERNSDFNASTKFMKHSLNEKRGIRKSDHSVSIEDVRDVEELHAVDAFRHALLTDELLQVEHIQAVSRIPCIIDKGT</sequence>
<organism evidence="1 2">
    <name type="scientific">Brassica carinata</name>
    <name type="common">Ethiopian mustard</name>
    <name type="synonym">Abyssinian cabbage</name>
    <dbReference type="NCBI Taxonomy" id="52824"/>
    <lineage>
        <taxon>Eukaryota</taxon>
        <taxon>Viridiplantae</taxon>
        <taxon>Streptophyta</taxon>
        <taxon>Embryophyta</taxon>
        <taxon>Tracheophyta</taxon>
        <taxon>Spermatophyta</taxon>
        <taxon>Magnoliopsida</taxon>
        <taxon>eudicotyledons</taxon>
        <taxon>Gunneridae</taxon>
        <taxon>Pentapetalae</taxon>
        <taxon>rosids</taxon>
        <taxon>malvids</taxon>
        <taxon>Brassicales</taxon>
        <taxon>Brassicaceae</taxon>
        <taxon>Brassiceae</taxon>
        <taxon>Brassica</taxon>
    </lineage>
</organism>
<evidence type="ECO:0000313" key="2">
    <source>
        <dbReference type="Proteomes" id="UP000886595"/>
    </source>
</evidence>
<evidence type="ECO:0000313" key="1">
    <source>
        <dbReference type="EMBL" id="KAG2309899.1"/>
    </source>
</evidence>
<name>A0A8X7VEM0_BRACI</name>
<keyword evidence="2" id="KW-1185">Reference proteome</keyword>
<dbReference type="EMBL" id="JAAMPC010000006">
    <property type="protein sequence ID" value="KAG2309899.1"/>
    <property type="molecule type" value="Genomic_DNA"/>
</dbReference>
<accession>A0A8X7VEM0</accession>
<protein>
    <submittedName>
        <fullName evidence="1">Uncharacterized protein</fullName>
    </submittedName>
</protein>
<proteinExistence type="predicted"/>
<reference evidence="1 2" key="1">
    <citation type="submission" date="2020-02" db="EMBL/GenBank/DDBJ databases">
        <authorList>
            <person name="Ma Q."/>
            <person name="Huang Y."/>
            <person name="Song X."/>
            <person name="Pei D."/>
        </authorList>
    </citation>
    <scope>NUCLEOTIDE SEQUENCE [LARGE SCALE GENOMIC DNA]</scope>
    <source>
        <strain evidence="1">Sxm20200214</strain>
        <tissue evidence="1">Leaf</tissue>
    </source>
</reference>